<proteinExistence type="predicted"/>
<sequence>MKIKMLTSLAGVGFALAPGDETDRFPDAEARRMVEAGYAVPVAEEKREIATRKPAPEKRG</sequence>
<name>A0ABW4Z1Q5_9HYPH</name>
<comment type="caution">
    <text evidence="1">The sequence shown here is derived from an EMBL/GenBank/DDBJ whole genome shotgun (WGS) entry which is preliminary data.</text>
</comment>
<organism evidence="1 2">
    <name type="scientific">Ancylobacter oerskovii</name>
    <dbReference type="NCBI Taxonomy" id="459519"/>
    <lineage>
        <taxon>Bacteria</taxon>
        <taxon>Pseudomonadati</taxon>
        <taxon>Pseudomonadota</taxon>
        <taxon>Alphaproteobacteria</taxon>
        <taxon>Hyphomicrobiales</taxon>
        <taxon>Xanthobacteraceae</taxon>
        <taxon>Ancylobacter</taxon>
    </lineage>
</organism>
<evidence type="ECO:0000313" key="2">
    <source>
        <dbReference type="Proteomes" id="UP001597299"/>
    </source>
</evidence>
<reference evidence="2" key="1">
    <citation type="journal article" date="2019" name="Int. J. Syst. Evol. Microbiol.">
        <title>The Global Catalogue of Microorganisms (GCM) 10K type strain sequencing project: providing services to taxonomists for standard genome sequencing and annotation.</title>
        <authorList>
            <consortium name="The Broad Institute Genomics Platform"/>
            <consortium name="The Broad Institute Genome Sequencing Center for Infectious Disease"/>
            <person name="Wu L."/>
            <person name="Ma J."/>
        </authorList>
    </citation>
    <scope>NUCLEOTIDE SEQUENCE [LARGE SCALE GENOMIC DNA]</scope>
    <source>
        <strain evidence="2">CCM 7435</strain>
    </source>
</reference>
<evidence type="ECO:0000313" key="1">
    <source>
        <dbReference type="EMBL" id="MFD2142326.1"/>
    </source>
</evidence>
<accession>A0ABW4Z1Q5</accession>
<dbReference type="EMBL" id="JBHUHD010000001">
    <property type="protein sequence ID" value="MFD2142326.1"/>
    <property type="molecule type" value="Genomic_DNA"/>
</dbReference>
<dbReference type="Proteomes" id="UP001597299">
    <property type="component" value="Unassembled WGS sequence"/>
</dbReference>
<keyword evidence="2" id="KW-1185">Reference proteome</keyword>
<protein>
    <submittedName>
        <fullName evidence="1">Uncharacterized protein</fullName>
    </submittedName>
</protein>
<gene>
    <name evidence="1" type="ORF">ACFSNC_18110</name>
</gene>
<dbReference type="RefSeq" id="WP_213354170.1">
    <property type="nucleotide sequence ID" value="NZ_JAHBGB010000037.1"/>
</dbReference>